<dbReference type="EMBL" id="JASCZI010060917">
    <property type="protein sequence ID" value="MED6136775.1"/>
    <property type="molecule type" value="Genomic_DNA"/>
</dbReference>
<organism evidence="1 2">
    <name type="scientific">Stylosanthes scabra</name>
    <dbReference type="NCBI Taxonomy" id="79078"/>
    <lineage>
        <taxon>Eukaryota</taxon>
        <taxon>Viridiplantae</taxon>
        <taxon>Streptophyta</taxon>
        <taxon>Embryophyta</taxon>
        <taxon>Tracheophyta</taxon>
        <taxon>Spermatophyta</taxon>
        <taxon>Magnoliopsida</taxon>
        <taxon>eudicotyledons</taxon>
        <taxon>Gunneridae</taxon>
        <taxon>Pentapetalae</taxon>
        <taxon>rosids</taxon>
        <taxon>fabids</taxon>
        <taxon>Fabales</taxon>
        <taxon>Fabaceae</taxon>
        <taxon>Papilionoideae</taxon>
        <taxon>50 kb inversion clade</taxon>
        <taxon>dalbergioids sensu lato</taxon>
        <taxon>Dalbergieae</taxon>
        <taxon>Pterocarpus clade</taxon>
        <taxon>Stylosanthes</taxon>
    </lineage>
</organism>
<dbReference type="Proteomes" id="UP001341840">
    <property type="component" value="Unassembled WGS sequence"/>
</dbReference>
<gene>
    <name evidence="1" type="ORF">PIB30_058969</name>
</gene>
<dbReference type="InterPro" id="IPR052164">
    <property type="entry name" value="Anthracycline_SecMetBiosynth"/>
</dbReference>
<evidence type="ECO:0000313" key="1">
    <source>
        <dbReference type="EMBL" id="MED6136775.1"/>
    </source>
</evidence>
<keyword evidence="2" id="KW-1185">Reference proteome</keyword>
<accession>A0ABU6SL30</accession>
<evidence type="ECO:0000313" key="2">
    <source>
        <dbReference type="Proteomes" id="UP001341840"/>
    </source>
</evidence>
<sequence length="175" mass="19542">MAGCSLIKNSDTLPWLMYNLQQTERIRKKVRLESDGSIIQLDIATAQGRSEGRAVLLRRVGFTTTVCTLLGRASIRSSTPRPPALPQPQVLSYFSHGLLFDHLSPNHFNNLYQFLHMYKGYSSLLSSTVTDINTTVTKLMALGAELDGPIKYEIHGKVATMWCLDGHMLGLYMPI</sequence>
<proteinExistence type="predicted"/>
<protein>
    <submittedName>
        <fullName evidence="1">Uncharacterized protein</fullName>
    </submittedName>
</protein>
<comment type="caution">
    <text evidence="1">The sequence shown here is derived from an EMBL/GenBank/DDBJ whole genome shotgun (WGS) entry which is preliminary data.</text>
</comment>
<dbReference type="PANTHER" id="PTHR33993">
    <property type="entry name" value="GLYOXALASE-RELATED"/>
    <property type="match status" value="1"/>
</dbReference>
<reference evidence="1 2" key="1">
    <citation type="journal article" date="2023" name="Plants (Basel)">
        <title>Bridging the Gap: Combining Genomics and Transcriptomics Approaches to Understand Stylosanthes scabra, an Orphan Legume from the Brazilian Caatinga.</title>
        <authorList>
            <person name="Ferreira-Neto J.R.C."/>
            <person name="da Silva M.D."/>
            <person name="Binneck E."/>
            <person name="de Melo N.F."/>
            <person name="da Silva R.H."/>
            <person name="de Melo A.L.T.M."/>
            <person name="Pandolfi V."/>
            <person name="Bustamante F.O."/>
            <person name="Brasileiro-Vidal A.C."/>
            <person name="Benko-Iseppon A.M."/>
        </authorList>
    </citation>
    <scope>NUCLEOTIDE SEQUENCE [LARGE SCALE GENOMIC DNA]</scope>
    <source>
        <tissue evidence="1">Leaves</tissue>
    </source>
</reference>
<dbReference type="PANTHER" id="PTHR33993:SF14">
    <property type="entry name" value="GB|AAF24581.1"/>
    <property type="match status" value="1"/>
</dbReference>
<name>A0ABU6SL30_9FABA</name>